<accession>A0A0R3PN49</accession>
<evidence type="ECO:0000313" key="2">
    <source>
        <dbReference type="Proteomes" id="UP000267027"/>
    </source>
</evidence>
<dbReference type="STRING" id="334426.A0A0R3PN49"/>
<dbReference type="Proteomes" id="UP000267027">
    <property type="component" value="Unassembled WGS sequence"/>
</dbReference>
<reference evidence="1 2" key="2">
    <citation type="submission" date="2018-11" db="EMBL/GenBank/DDBJ databases">
        <authorList>
            <consortium name="Pathogen Informatics"/>
        </authorList>
    </citation>
    <scope>NUCLEOTIDE SEQUENCE [LARGE SCALE GENOMIC DNA]</scope>
    <source>
        <strain evidence="1 2">Costa Rica</strain>
    </source>
</reference>
<name>A0A0R3PN49_ANGCS</name>
<dbReference type="OrthoDB" id="5788972at2759"/>
<dbReference type="Gene3D" id="2.10.25.10">
    <property type="entry name" value="Laminin"/>
    <property type="match status" value="1"/>
</dbReference>
<keyword evidence="2" id="KW-1185">Reference proteome</keyword>
<evidence type="ECO:0000313" key="3">
    <source>
        <dbReference type="WBParaSite" id="ACOC_0000643401-mRNA-1"/>
    </source>
</evidence>
<gene>
    <name evidence="1" type="ORF">ACOC_LOCUS6435</name>
</gene>
<proteinExistence type="predicted"/>
<dbReference type="EMBL" id="UYYA01003946">
    <property type="protein sequence ID" value="VDM58020.1"/>
    <property type="molecule type" value="Genomic_DNA"/>
</dbReference>
<reference evidence="3" key="1">
    <citation type="submission" date="2017-02" db="UniProtKB">
        <authorList>
            <consortium name="WormBaseParasite"/>
        </authorList>
    </citation>
    <scope>IDENTIFICATION</scope>
</reference>
<evidence type="ECO:0000313" key="1">
    <source>
        <dbReference type="EMBL" id="VDM58020.1"/>
    </source>
</evidence>
<organism evidence="3">
    <name type="scientific">Angiostrongylus costaricensis</name>
    <name type="common">Nematode worm</name>
    <dbReference type="NCBI Taxonomy" id="334426"/>
    <lineage>
        <taxon>Eukaryota</taxon>
        <taxon>Metazoa</taxon>
        <taxon>Ecdysozoa</taxon>
        <taxon>Nematoda</taxon>
        <taxon>Chromadorea</taxon>
        <taxon>Rhabditida</taxon>
        <taxon>Rhabditina</taxon>
        <taxon>Rhabditomorpha</taxon>
        <taxon>Strongyloidea</taxon>
        <taxon>Metastrongylidae</taxon>
        <taxon>Angiostrongylus</taxon>
    </lineage>
</organism>
<protein>
    <submittedName>
        <fullName evidence="3">Cysteine-rich CWC</fullName>
    </submittedName>
</protein>
<dbReference type="WBParaSite" id="ACOC_0000643401-mRNA-1">
    <property type="protein sequence ID" value="ACOC_0000643401-mRNA-1"/>
    <property type="gene ID" value="ACOC_0000643401"/>
</dbReference>
<sequence>MQLSACSPCPRMCKPPQCQCPTHKGYRRDKSGNCVKCD</sequence>
<dbReference type="AlphaFoldDB" id="A0A0R3PN49"/>